<evidence type="ECO:0000256" key="2">
    <source>
        <dbReference type="SAM" id="Phobius"/>
    </source>
</evidence>
<proteinExistence type="predicted"/>
<dbReference type="SUPFAM" id="SSF53474">
    <property type="entry name" value="alpha/beta-Hydrolases"/>
    <property type="match status" value="1"/>
</dbReference>
<protein>
    <recommendedName>
        <fullName evidence="3">AB hydrolase-1 domain-containing protein</fullName>
    </recommendedName>
</protein>
<gene>
    <name evidence="4" type="ORF">DCAR_0208748</name>
</gene>
<name>A0AAF0WGI8_DAUCS</name>
<evidence type="ECO:0000256" key="1">
    <source>
        <dbReference type="SAM" id="MobiDB-lite"/>
    </source>
</evidence>
<feature type="domain" description="AB hydrolase-1" evidence="3">
    <location>
        <begin position="99"/>
        <end position="363"/>
    </location>
</feature>
<dbReference type="AlphaFoldDB" id="A0AAF0WGI8"/>
<accession>A0AAF0WGI8</accession>
<keyword evidence="5" id="KW-1185">Reference proteome</keyword>
<dbReference type="Proteomes" id="UP000077755">
    <property type="component" value="Chromosome 2"/>
</dbReference>
<dbReference type="Gene3D" id="3.40.50.1820">
    <property type="entry name" value="alpha/beta hydrolase"/>
    <property type="match status" value="1"/>
</dbReference>
<evidence type="ECO:0000313" key="5">
    <source>
        <dbReference type="Proteomes" id="UP000077755"/>
    </source>
</evidence>
<dbReference type="InterPro" id="IPR000073">
    <property type="entry name" value="AB_hydrolase_1"/>
</dbReference>
<dbReference type="FunFam" id="3.40.50.1820:FF:000270">
    <property type="entry name" value="Alpha/beta-Hydrolases superfamily protein"/>
    <property type="match status" value="1"/>
</dbReference>
<feature type="region of interest" description="Disordered" evidence="1">
    <location>
        <begin position="1"/>
        <end position="26"/>
    </location>
</feature>
<keyword evidence="2" id="KW-0812">Transmembrane</keyword>
<feature type="compositionally biased region" description="Basic residues" evidence="1">
    <location>
        <begin position="1"/>
        <end position="10"/>
    </location>
</feature>
<dbReference type="Pfam" id="PF12697">
    <property type="entry name" value="Abhydrolase_6"/>
    <property type="match status" value="1"/>
</dbReference>
<keyword evidence="2" id="KW-1133">Transmembrane helix</keyword>
<dbReference type="GO" id="GO:0016787">
    <property type="term" value="F:hydrolase activity"/>
    <property type="evidence" value="ECO:0007669"/>
    <property type="project" value="UniProtKB-ARBA"/>
</dbReference>
<dbReference type="PANTHER" id="PTHR45763">
    <property type="entry name" value="HYDROLASE, ALPHA/BETA FOLD FAMILY PROTEIN, EXPRESSED-RELATED"/>
    <property type="match status" value="1"/>
</dbReference>
<dbReference type="InterPro" id="IPR029058">
    <property type="entry name" value="AB_hydrolase_fold"/>
</dbReference>
<reference evidence="4" key="2">
    <citation type="submission" date="2022-03" db="EMBL/GenBank/DDBJ databases">
        <title>Draft title - Genomic analysis of global carrot germplasm unveils the trajectory of domestication and the origin of high carotenoid orange carrot.</title>
        <authorList>
            <person name="Iorizzo M."/>
            <person name="Ellison S."/>
            <person name="Senalik D."/>
            <person name="Macko-Podgorni A."/>
            <person name="Grzebelus D."/>
            <person name="Bostan H."/>
            <person name="Rolling W."/>
            <person name="Curaba J."/>
            <person name="Simon P."/>
        </authorList>
    </citation>
    <scope>NUCLEOTIDE SEQUENCE</scope>
    <source>
        <tissue evidence="4">Leaf</tissue>
    </source>
</reference>
<keyword evidence="2" id="KW-0472">Membrane</keyword>
<organism evidence="4 5">
    <name type="scientific">Daucus carota subsp. sativus</name>
    <name type="common">Carrot</name>
    <dbReference type="NCBI Taxonomy" id="79200"/>
    <lineage>
        <taxon>Eukaryota</taxon>
        <taxon>Viridiplantae</taxon>
        <taxon>Streptophyta</taxon>
        <taxon>Embryophyta</taxon>
        <taxon>Tracheophyta</taxon>
        <taxon>Spermatophyta</taxon>
        <taxon>Magnoliopsida</taxon>
        <taxon>eudicotyledons</taxon>
        <taxon>Gunneridae</taxon>
        <taxon>Pentapetalae</taxon>
        <taxon>asterids</taxon>
        <taxon>campanulids</taxon>
        <taxon>Apiales</taxon>
        <taxon>Apiaceae</taxon>
        <taxon>Apioideae</taxon>
        <taxon>Scandiceae</taxon>
        <taxon>Daucinae</taxon>
        <taxon>Daucus</taxon>
        <taxon>Daucus sect. Daucus</taxon>
    </lineage>
</organism>
<sequence length="382" mass="43242">METKQSRRRISATSARTHTRNSQHKSPIQLSSGLVTKILLVFFAVILAWGYQASKPPPPKICGSPDGPPVTASRIELKDGRHLAYKEYGVPKDTAKHKIVYVHGFDSCRHYTFSATSLTPDVIVDLGIYMVSFDRPGYGESDPDPNRTVKSVSLDIEELADQLGLGLKFYVIGYSMGGQLIWSCLKYIPHRLAGATLIAPVVNYWWPGIPSNLSSEAYYQQFPQDQWSLRVAHYIPWLTYWWNTQKWFPYITLIAQSPGILSRQDTELLTVFSTAERKQYEAQVRQQGEYESLHRDLIIGFGTWEFDPLEVKNPFPGNKVQVHLWQGDEDMIVPVTLQRYIVQKLAWIHYHEVAGAGHLFPFSDGMGNAIIKALIMGGDTVP</sequence>
<reference evidence="4" key="1">
    <citation type="journal article" date="2016" name="Nat. Genet.">
        <title>A high-quality carrot genome assembly provides new insights into carotenoid accumulation and asterid genome evolution.</title>
        <authorList>
            <person name="Iorizzo M."/>
            <person name="Ellison S."/>
            <person name="Senalik D."/>
            <person name="Zeng P."/>
            <person name="Satapoomin P."/>
            <person name="Huang J."/>
            <person name="Bowman M."/>
            <person name="Iovene M."/>
            <person name="Sanseverino W."/>
            <person name="Cavagnaro P."/>
            <person name="Yildiz M."/>
            <person name="Macko-Podgorni A."/>
            <person name="Moranska E."/>
            <person name="Grzebelus E."/>
            <person name="Grzebelus D."/>
            <person name="Ashrafi H."/>
            <person name="Zheng Z."/>
            <person name="Cheng S."/>
            <person name="Spooner D."/>
            <person name="Van Deynze A."/>
            <person name="Simon P."/>
        </authorList>
    </citation>
    <scope>NUCLEOTIDE SEQUENCE</scope>
    <source>
        <tissue evidence="4">Leaf</tissue>
    </source>
</reference>
<feature type="transmembrane region" description="Helical" evidence="2">
    <location>
        <begin position="30"/>
        <end position="51"/>
    </location>
</feature>
<evidence type="ECO:0000313" key="4">
    <source>
        <dbReference type="EMBL" id="WOG89510.1"/>
    </source>
</evidence>
<dbReference type="PANTHER" id="PTHR45763:SF51">
    <property type="entry name" value="ALPHA_BETA-HYDROLASES SUPERFAMILY PROTEIN"/>
    <property type="match status" value="1"/>
</dbReference>
<dbReference type="EMBL" id="CP093344">
    <property type="protein sequence ID" value="WOG89510.1"/>
    <property type="molecule type" value="Genomic_DNA"/>
</dbReference>
<evidence type="ECO:0000259" key="3">
    <source>
        <dbReference type="Pfam" id="PF12697"/>
    </source>
</evidence>